<dbReference type="EMBL" id="CP037920">
    <property type="protein sequence ID" value="QDT99107.1"/>
    <property type="molecule type" value="Genomic_DNA"/>
</dbReference>
<dbReference type="Pfam" id="PF01261">
    <property type="entry name" value="AP_endonuc_2"/>
    <property type="match status" value="1"/>
</dbReference>
<dbReference type="PANTHER" id="PTHR12110:SF52">
    <property type="entry name" value="XYLOSE ISOMERASE"/>
    <property type="match status" value="1"/>
</dbReference>
<name>A0A517W1I4_9PLAN</name>
<dbReference type="InterPro" id="IPR036237">
    <property type="entry name" value="Xyl_isomerase-like_sf"/>
</dbReference>
<keyword evidence="3" id="KW-0413">Isomerase</keyword>
<evidence type="ECO:0000259" key="2">
    <source>
        <dbReference type="Pfam" id="PF01261"/>
    </source>
</evidence>
<gene>
    <name evidence="3" type="ORF">V144x_46170</name>
</gene>
<dbReference type="RefSeq" id="WP_144988316.1">
    <property type="nucleotide sequence ID" value="NZ_CP037920.1"/>
</dbReference>
<dbReference type="KEGG" id="gaw:V144x_46170"/>
<feature type="compositionally biased region" description="Polar residues" evidence="1">
    <location>
        <begin position="9"/>
        <end position="21"/>
    </location>
</feature>
<protein>
    <submittedName>
        <fullName evidence="3">Xylose isomerase-like TIM barrel</fullName>
    </submittedName>
</protein>
<organism evidence="3 4">
    <name type="scientific">Gimesia aquarii</name>
    <dbReference type="NCBI Taxonomy" id="2527964"/>
    <lineage>
        <taxon>Bacteria</taxon>
        <taxon>Pseudomonadati</taxon>
        <taxon>Planctomycetota</taxon>
        <taxon>Planctomycetia</taxon>
        <taxon>Planctomycetales</taxon>
        <taxon>Planctomycetaceae</taxon>
        <taxon>Gimesia</taxon>
    </lineage>
</organism>
<reference evidence="3 4" key="1">
    <citation type="submission" date="2019-03" db="EMBL/GenBank/DDBJ databases">
        <title>Deep-cultivation of Planctomycetes and their phenomic and genomic characterization uncovers novel biology.</title>
        <authorList>
            <person name="Wiegand S."/>
            <person name="Jogler M."/>
            <person name="Boedeker C."/>
            <person name="Pinto D."/>
            <person name="Vollmers J."/>
            <person name="Rivas-Marin E."/>
            <person name="Kohn T."/>
            <person name="Peeters S.H."/>
            <person name="Heuer A."/>
            <person name="Rast P."/>
            <person name="Oberbeckmann S."/>
            <person name="Bunk B."/>
            <person name="Jeske O."/>
            <person name="Meyerdierks A."/>
            <person name="Storesund J.E."/>
            <person name="Kallscheuer N."/>
            <person name="Luecker S."/>
            <person name="Lage O.M."/>
            <person name="Pohl T."/>
            <person name="Merkel B.J."/>
            <person name="Hornburger P."/>
            <person name="Mueller R.-W."/>
            <person name="Bruemmer F."/>
            <person name="Labrenz M."/>
            <person name="Spormann A.M."/>
            <person name="Op den Camp H."/>
            <person name="Overmann J."/>
            <person name="Amann R."/>
            <person name="Jetten M.S.M."/>
            <person name="Mascher T."/>
            <person name="Medema M.H."/>
            <person name="Devos D.P."/>
            <person name="Kaster A.-K."/>
            <person name="Ovreas L."/>
            <person name="Rohde M."/>
            <person name="Galperin M.Y."/>
            <person name="Jogler C."/>
        </authorList>
    </citation>
    <scope>NUCLEOTIDE SEQUENCE [LARGE SCALE GENOMIC DNA]</scope>
    <source>
        <strain evidence="3 4">V144</strain>
    </source>
</reference>
<evidence type="ECO:0000256" key="1">
    <source>
        <dbReference type="SAM" id="MobiDB-lite"/>
    </source>
</evidence>
<accession>A0A517W1I4</accession>
<evidence type="ECO:0000313" key="3">
    <source>
        <dbReference type="EMBL" id="QDT99107.1"/>
    </source>
</evidence>
<dbReference type="SUPFAM" id="SSF51658">
    <property type="entry name" value="Xylose isomerase-like"/>
    <property type="match status" value="1"/>
</dbReference>
<sequence>MTKELLSQRKVNSFSSPTSSIECQNTNHSISLFDRISVHQITTYHWSLKESLLGLCSTGIPAIGLWNRKILDVEPDLAAELIIDSKLKVSTISLAGGFTGGNEYSFKEAISDAIEIIKFGGQVNAAAVQVVSGPRAGHTRNHAKQLTIDALKQLGDVAALHGTKLALKSMPLSLGKNWTFLNSLDSVLETIEACNHPAVGIAIDSTQICHENNVQDLVSEIIPMITAVQISGFTPGKTPQQSFSNFDLIEAIDHAGYDGFFDLEIWSEQVWHSDYLSLLSQLQLACQTELSSEF</sequence>
<dbReference type="InterPro" id="IPR050312">
    <property type="entry name" value="IolE/XylAMocC-like"/>
</dbReference>
<dbReference type="Gene3D" id="3.20.20.150">
    <property type="entry name" value="Divalent-metal-dependent TIM barrel enzymes"/>
    <property type="match status" value="1"/>
</dbReference>
<feature type="region of interest" description="Disordered" evidence="1">
    <location>
        <begin position="1"/>
        <end position="21"/>
    </location>
</feature>
<proteinExistence type="predicted"/>
<dbReference type="AlphaFoldDB" id="A0A517W1I4"/>
<dbReference type="GO" id="GO:0016853">
    <property type="term" value="F:isomerase activity"/>
    <property type="evidence" value="ECO:0007669"/>
    <property type="project" value="UniProtKB-KW"/>
</dbReference>
<dbReference type="PANTHER" id="PTHR12110">
    <property type="entry name" value="HYDROXYPYRUVATE ISOMERASE"/>
    <property type="match status" value="1"/>
</dbReference>
<dbReference type="Proteomes" id="UP000318704">
    <property type="component" value="Chromosome"/>
</dbReference>
<evidence type="ECO:0000313" key="4">
    <source>
        <dbReference type="Proteomes" id="UP000318704"/>
    </source>
</evidence>
<feature type="domain" description="Xylose isomerase-like TIM barrel" evidence="2">
    <location>
        <begin position="76"/>
        <end position="269"/>
    </location>
</feature>
<dbReference type="InterPro" id="IPR013022">
    <property type="entry name" value="Xyl_isomerase-like_TIM-brl"/>
</dbReference>